<evidence type="ECO:0000256" key="1">
    <source>
        <dbReference type="SAM" id="Coils"/>
    </source>
</evidence>
<gene>
    <name evidence="3" type="ORF">HID58_018311</name>
</gene>
<name>A0ABQ8D9K8_BRANA</name>
<accession>A0ABQ8D9K8</accession>
<proteinExistence type="predicted"/>
<feature type="coiled-coil region" evidence="1">
    <location>
        <begin position="167"/>
        <end position="194"/>
    </location>
</feature>
<comment type="caution">
    <text evidence="3">The sequence shown here is derived from an EMBL/GenBank/DDBJ whole genome shotgun (WGS) entry which is preliminary data.</text>
</comment>
<evidence type="ECO:0000313" key="4">
    <source>
        <dbReference type="Proteomes" id="UP000824890"/>
    </source>
</evidence>
<dbReference type="EMBL" id="JAGKQM010000005">
    <property type="protein sequence ID" value="KAH0926055.1"/>
    <property type="molecule type" value="Genomic_DNA"/>
</dbReference>
<dbReference type="Proteomes" id="UP000824890">
    <property type="component" value="Unassembled WGS sequence"/>
</dbReference>
<feature type="region of interest" description="Disordered" evidence="2">
    <location>
        <begin position="239"/>
        <end position="282"/>
    </location>
</feature>
<evidence type="ECO:0000313" key="3">
    <source>
        <dbReference type="EMBL" id="KAH0926055.1"/>
    </source>
</evidence>
<protein>
    <submittedName>
        <fullName evidence="3">Uncharacterized protein</fullName>
    </submittedName>
</protein>
<organism evidence="3 4">
    <name type="scientific">Brassica napus</name>
    <name type="common">Rape</name>
    <dbReference type="NCBI Taxonomy" id="3708"/>
    <lineage>
        <taxon>Eukaryota</taxon>
        <taxon>Viridiplantae</taxon>
        <taxon>Streptophyta</taxon>
        <taxon>Embryophyta</taxon>
        <taxon>Tracheophyta</taxon>
        <taxon>Spermatophyta</taxon>
        <taxon>Magnoliopsida</taxon>
        <taxon>eudicotyledons</taxon>
        <taxon>Gunneridae</taxon>
        <taxon>Pentapetalae</taxon>
        <taxon>rosids</taxon>
        <taxon>malvids</taxon>
        <taxon>Brassicales</taxon>
        <taxon>Brassicaceae</taxon>
        <taxon>Brassiceae</taxon>
        <taxon>Brassica</taxon>
    </lineage>
</organism>
<evidence type="ECO:0000256" key="2">
    <source>
        <dbReference type="SAM" id="MobiDB-lite"/>
    </source>
</evidence>
<keyword evidence="4" id="KW-1185">Reference proteome</keyword>
<sequence length="282" mass="31731">MVFRNWDPGNRWEGGDFDWVISKGKIGFSGYGTSERDGDRSYFGEIRFRESQAKDRDGVDRISIAILFMRRSCDFPEVQERKVVEAQEEGEIKAVEVSNQQLPSQTFQEELAKTQATGTKVISDAMDAERGIQVIQGLVGNKPAINEDKIMEMDEIREVFLANGIDMDAVDDLQECSEREMEEAMRELDRAGEEDFQEDEALVLAEDDKVMAEDELEKKHGIRKRLLKPVEGTAVSTKMRIANALASPRKRTGAKTGTRQGEINKQLDTKGTSNPKPGLPRP</sequence>
<keyword evidence="1" id="KW-0175">Coiled coil</keyword>
<reference evidence="3 4" key="1">
    <citation type="submission" date="2021-05" db="EMBL/GenBank/DDBJ databases">
        <title>Genome Assembly of Synthetic Allotetraploid Brassica napus Reveals Homoeologous Exchanges between Subgenomes.</title>
        <authorList>
            <person name="Davis J.T."/>
        </authorList>
    </citation>
    <scope>NUCLEOTIDE SEQUENCE [LARGE SCALE GENOMIC DNA]</scope>
    <source>
        <strain evidence="4">cv. Da-Ae</strain>
        <tissue evidence="3">Seedling</tissue>
    </source>
</reference>